<proteinExistence type="predicted"/>
<protein>
    <submittedName>
        <fullName evidence="1">Uncharacterized protein</fullName>
    </submittedName>
</protein>
<organism evidence="1 2">
    <name type="scientific">Rhodovulum adriaticum</name>
    <name type="common">Rhodopseudomonas adriatica</name>
    <dbReference type="NCBI Taxonomy" id="35804"/>
    <lineage>
        <taxon>Bacteria</taxon>
        <taxon>Pseudomonadati</taxon>
        <taxon>Pseudomonadota</taxon>
        <taxon>Alphaproteobacteria</taxon>
        <taxon>Rhodobacterales</taxon>
        <taxon>Paracoccaceae</taxon>
        <taxon>Rhodovulum</taxon>
    </lineage>
</organism>
<sequence>MAALDDLLQSYRDAAVEVDLDASMEGDVDIYRGVGGTQENP</sequence>
<accession>A0A4R2NZG9</accession>
<evidence type="ECO:0000313" key="1">
    <source>
        <dbReference type="EMBL" id="TCP27577.1"/>
    </source>
</evidence>
<dbReference type="AlphaFoldDB" id="A0A4R2NZG9"/>
<keyword evidence="2" id="KW-1185">Reference proteome</keyword>
<gene>
    <name evidence="1" type="ORF">EV656_101486</name>
</gene>
<dbReference type="RefSeq" id="WP_274610535.1">
    <property type="nucleotide sequence ID" value="NZ_NRRP01000004.1"/>
</dbReference>
<name>A0A4R2NZG9_RHOAD</name>
<evidence type="ECO:0000313" key="2">
    <source>
        <dbReference type="Proteomes" id="UP000295733"/>
    </source>
</evidence>
<comment type="caution">
    <text evidence="1">The sequence shown here is derived from an EMBL/GenBank/DDBJ whole genome shotgun (WGS) entry which is preliminary data.</text>
</comment>
<reference evidence="1 2" key="1">
    <citation type="submission" date="2019-03" db="EMBL/GenBank/DDBJ databases">
        <title>Genomic Encyclopedia of Type Strains, Phase IV (KMG-IV): sequencing the most valuable type-strain genomes for metagenomic binning, comparative biology and taxonomic classification.</title>
        <authorList>
            <person name="Goeker M."/>
        </authorList>
    </citation>
    <scope>NUCLEOTIDE SEQUENCE [LARGE SCALE GENOMIC DNA]</scope>
    <source>
        <strain evidence="1 2">DSM 2781</strain>
    </source>
</reference>
<dbReference type="Proteomes" id="UP000295733">
    <property type="component" value="Unassembled WGS sequence"/>
</dbReference>
<dbReference type="EMBL" id="SLXL01000001">
    <property type="protein sequence ID" value="TCP27577.1"/>
    <property type="molecule type" value="Genomic_DNA"/>
</dbReference>